<dbReference type="EMBL" id="CP000480">
    <property type="protein sequence ID" value="ABK75421.1"/>
    <property type="molecule type" value="Genomic_DNA"/>
</dbReference>
<keyword evidence="3 5" id="KW-1133">Transmembrane helix</keyword>
<keyword evidence="4 5" id="KW-0472">Membrane</keyword>
<dbReference type="RefSeq" id="WP_011731486.1">
    <property type="nucleotide sequence ID" value="NC_008596.1"/>
</dbReference>
<evidence type="ECO:0000256" key="3">
    <source>
        <dbReference type="ARBA" id="ARBA00022989"/>
    </source>
</evidence>
<dbReference type="KEGG" id="msb:LJ00_33195"/>
<reference evidence="7 8" key="1">
    <citation type="submission" date="2006-10" db="EMBL/GenBank/DDBJ databases">
        <authorList>
            <person name="Fleischmann R.D."/>
            <person name="Dodson R.J."/>
            <person name="Haft D.H."/>
            <person name="Merkel J.S."/>
            <person name="Nelson W.C."/>
            <person name="Fraser C.M."/>
        </authorList>
    </citation>
    <scope>NUCLEOTIDE SEQUENCE [LARGE SCALE GENOMIC DNA]</scope>
    <source>
        <strain evidence="8">ATCC 700084 / mc(2)155</strain>
    </source>
</reference>
<feature type="transmembrane region" description="Helical" evidence="5">
    <location>
        <begin position="90"/>
        <end position="109"/>
    </location>
</feature>
<dbReference type="PANTHER" id="PTHR23508">
    <property type="entry name" value="CARBOXYLIC ACID TRANSPORTER PROTEIN HOMOLOG"/>
    <property type="match status" value="1"/>
</dbReference>
<dbReference type="PROSITE" id="PS50850">
    <property type="entry name" value="MFS"/>
    <property type="match status" value="1"/>
</dbReference>
<evidence type="ECO:0000259" key="6">
    <source>
        <dbReference type="PROSITE" id="PS50850"/>
    </source>
</evidence>
<feature type="transmembrane region" description="Helical" evidence="5">
    <location>
        <begin position="25"/>
        <end position="48"/>
    </location>
</feature>
<keyword evidence="8" id="KW-1185">Reference proteome</keyword>
<feature type="transmembrane region" description="Helical" evidence="5">
    <location>
        <begin position="322"/>
        <end position="341"/>
    </location>
</feature>
<dbReference type="GeneID" id="93461301"/>
<comment type="subcellular location">
    <subcellularLocation>
        <location evidence="1">Cell membrane</location>
        <topology evidence="1">Multi-pass membrane protein</topology>
    </subcellularLocation>
</comment>
<dbReference type="Pfam" id="PF07690">
    <property type="entry name" value="MFS_1"/>
    <property type="match status" value="1"/>
</dbReference>
<dbReference type="OrthoDB" id="9787026at2"/>
<dbReference type="SUPFAM" id="SSF103473">
    <property type="entry name" value="MFS general substrate transporter"/>
    <property type="match status" value="1"/>
</dbReference>
<gene>
    <name evidence="7" type="ordered locus">MSMEG_6718</name>
</gene>
<evidence type="ECO:0000256" key="2">
    <source>
        <dbReference type="ARBA" id="ARBA00022692"/>
    </source>
</evidence>
<dbReference type="InterPro" id="IPR020846">
    <property type="entry name" value="MFS_dom"/>
</dbReference>
<feature type="transmembrane region" description="Helical" evidence="5">
    <location>
        <begin position="54"/>
        <end position="78"/>
    </location>
</feature>
<dbReference type="Proteomes" id="UP000000757">
    <property type="component" value="Chromosome"/>
</dbReference>
<feature type="transmembrane region" description="Helical" evidence="5">
    <location>
        <begin position="347"/>
        <end position="370"/>
    </location>
</feature>
<accession>A0R6Y8</accession>
<dbReference type="InterPro" id="IPR005829">
    <property type="entry name" value="Sugar_transporter_CS"/>
</dbReference>
<dbReference type="GO" id="GO:0046943">
    <property type="term" value="F:carboxylic acid transmembrane transporter activity"/>
    <property type="evidence" value="ECO:0007669"/>
    <property type="project" value="TreeGrafter"/>
</dbReference>
<keyword evidence="2 5" id="KW-0812">Transmembrane</keyword>
<dbReference type="InterPro" id="IPR036259">
    <property type="entry name" value="MFS_trans_sf"/>
</dbReference>
<protein>
    <submittedName>
        <fullName evidence="7">Transporter, major facilitator family protein</fullName>
    </submittedName>
</protein>
<feature type="transmembrane region" description="Helical" evidence="5">
    <location>
        <begin position="149"/>
        <end position="171"/>
    </location>
</feature>
<sequence>MATAVHIAIRDLIDRNPIGGHQRRTLVLCFFCIVVDGLEVTVVGFLSAALKDDWAIGTAQLAPAVTAGLIGLGVGALLGGPLGDRFGRRYVIVWAIGSFAATTLLTAAADGVLTFSLLRLLTGFGLGASMPNVAALVSETVPTPRRRSIVAVVWSGFPSGAAIGAVVVPFVVETFGWRVAILGCGAAAAVIFVCVGTLLSESPVYLANSGHDPARLRRYCNAIEPGSADAGSVFVRDEKVRPRAYPIGALLTPELRIGTLTLWVGFMAVMFSIYLTNTWLPYLFKVAGFATGSISILSTALQIGGAVGCAAIGFIQDRFGPHITLVWTSVLGGGTAAAIAVSPNTTVVLGTLIFVLGMCTNAISTGYTAVSTTFYPTDIRSTGTSWAAGMSRVGAVLGAGIGTSLASLGVSLQQVFLLLLIPITIGALCMAIKAVTSQRAGITPAPDNTMNGARK</sequence>
<dbReference type="eggNOG" id="COG2271">
    <property type="taxonomic scope" value="Bacteria"/>
</dbReference>
<dbReference type="GO" id="GO:0005886">
    <property type="term" value="C:plasma membrane"/>
    <property type="evidence" value="ECO:0007669"/>
    <property type="project" value="UniProtKB-SubCell"/>
</dbReference>
<feature type="transmembrane region" description="Helical" evidence="5">
    <location>
        <begin position="286"/>
        <end position="315"/>
    </location>
</feature>
<feature type="transmembrane region" description="Helical" evidence="5">
    <location>
        <begin position="391"/>
        <end position="410"/>
    </location>
</feature>
<evidence type="ECO:0000313" key="8">
    <source>
        <dbReference type="Proteomes" id="UP000000757"/>
    </source>
</evidence>
<evidence type="ECO:0000256" key="1">
    <source>
        <dbReference type="ARBA" id="ARBA00004651"/>
    </source>
</evidence>
<proteinExistence type="predicted"/>
<feature type="transmembrane region" description="Helical" evidence="5">
    <location>
        <begin position="177"/>
        <end position="199"/>
    </location>
</feature>
<dbReference type="PROSITE" id="PS00217">
    <property type="entry name" value="SUGAR_TRANSPORT_2"/>
    <property type="match status" value="1"/>
</dbReference>
<dbReference type="PATRIC" id="fig|246196.19.peg.6539"/>
<dbReference type="Gene3D" id="1.20.1250.20">
    <property type="entry name" value="MFS general substrate transporter like domains"/>
    <property type="match status" value="1"/>
</dbReference>
<feature type="transmembrane region" description="Helical" evidence="5">
    <location>
        <begin position="416"/>
        <end position="435"/>
    </location>
</feature>
<organism evidence="7 8">
    <name type="scientific">Mycolicibacterium smegmatis (strain ATCC 700084 / mc(2)155)</name>
    <name type="common">Mycobacterium smegmatis</name>
    <dbReference type="NCBI Taxonomy" id="246196"/>
    <lineage>
        <taxon>Bacteria</taxon>
        <taxon>Bacillati</taxon>
        <taxon>Actinomycetota</taxon>
        <taxon>Actinomycetes</taxon>
        <taxon>Mycobacteriales</taxon>
        <taxon>Mycobacteriaceae</taxon>
        <taxon>Mycolicibacterium</taxon>
    </lineage>
</organism>
<dbReference type="InterPro" id="IPR011701">
    <property type="entry name" value="MFS"/>
</dbReference>
<evidence type="ECO:0000313" key="7">
    <source>
        <dbReference type="EMBL" id="ABK75421.1"/>
    </source>
</evidence>
<dbReference type="PaxDb" id="246196-MSMEI_6536"/>
<feature type="transmembrane region" description="Helical" evidence="5">
    <location>
        <begin position="260"/>
        <end position="280"/>
    </location>
</feature>
<feature type="transmembrane region" description="Helical" evidence="5">
    <location>
        <begin position="115"/>
        <end position="137"/>
    </location>
</feature>
<dbReference type="KEGG" id="msm:MSMEG_6718"/>
<dbReference type="AlphaFoldDB" id="A0R6Y8"/>
<evidence type="ECO:0000256" key="4">
    <source>
        <dbReference type="ARBA" id="ARBA00023136"/>
    </source>
</evidence>
<dbReference type="PANTHER" id="PTHR23508:SF10">
    <property type="entry name" value="CARBOXYLIC ACID TRANSPORTER PROTEIN HOMOLOG"/>
    <property type="match status" value="1"/>
</dbReference>
<evidence type="ECO:0000256" key="5">
    <source>
        <dbReference type="SAM" id="Phobius"/>
    </source>
</evidence>
<dbReference type="STRING" id="246196.MSMEG_6718"/>
<feature type="domain" description="Major facilitator superfamily (MFS) profile" evidence="6">
    <location>
        <begin position="25"/>
        <end position="438"/>
    </location>
</feature>
<name>A0R6Y8_MYCS2</name>
<dbReference type="CDD" id="cd17365">
    <property type="entry name" value="MFS_PcaK_like"/>
    <property type="match status" value="1"/>
</dbReference>